<name>A0AAD8FGI5_BIOPF</name>
<reference evidence="2" key="1">
    <citation type="journal article" date="2023" name="PLoS Negl. Trop. Dis.">
        <title>A genome sequence for Biomphalaria pfeifferi, the major vector snail for the human-infecting parasite Schistosoma mansoni.</title>
        <authorList>
            <person name="Bu L."/>
            <person name="Lu L."/>
            <person name="Laidemitt M.R."/>
            <person name="Zhang S.M."/>
            <person name="Mutuku M."/>
            <person name="Mkoji G."/>
            <person name="Steinauer M."/>
            <person name="Loker E.S."/>
        </authorList>
    </citation>
    <scope>NUCLEOTIDE SEQUENCE</scope>
    <source>
        <strain evidence="2">KasaAsao</strain>
    </source>
</reference>
<evidence type="ECO:0000313" key="2">
    <source>
        <dbReference type="EMBL" id="KAK0062586.1"/>
    </source>
</evidence>
<protein>
    <submittedName>
        <fullName evidence="2">Uncharacterized protein</fullName>
    </submittedName>
</protein>
<keyword evidence="3" id="KW-1185">Reference proteome</keyword>
<organism evidence="2 3">
    <name type="scientific">Biomphalaria pfeifferi</name>
    <name type="common">Bloodfluke planorb</name>
    <name type="synonym">Freshwater snail</name>
    <dbReference type="NCBI Taxonomy" id="112525"/>
    <lineage>
        <taxon>Eukaryota</taxon>
        <taxon>Metazoa</taxon>
        <taxon>Spiralia</taxon>
        <taxon>Lophotrochozoa</taxon>
        <taxon>Mollusca</taxon>
        <taxon>Gastropoda</taxon>
        <taxon>Heterobranchia</taxon>
        <taxon>Euthyneura</taxon>
        <taxon>Panpulmonata</taxon>
        <taxon>Hygrophila</taxon>
        <taxon>Lymnaeoidea</taxon>
        <taxon>Planorbidae</taxon>
        <taxon>Biomphalaria</taxon>
    </lineage>
</organism>
<feature type="chain" id="PRO_5042202024" evidence="1">
    <location>
        <begin position="17"/>
        <end position="1204"/>
    </location>
</feature>
<evidence type="ECO:0000313" key="3">
    <source>
        <dbReference type="Proteomes" id="UP001233172"/>
    </source>
</evidence>
<feature type="signal peptide" evidence="1">
    <location>
        <begin position="1"/>
        <end position="16"/>
    </location>
</feature>
<sequence length="1204" mass="130847">MLYFALVLGLLGKVVSEDVETALDSTNRQCQLQVTSCTVLNSAVNFFYYTSKYCEAIKFSSPSFASLTCLVEDNGCTLTEYFRLRNAACGTNSTTGLDRSENVSIALVSSSQQCRLQISNCIVRDTTVTNLYMSSKYCEAMQYSTASFSSQTCLVINSGCTQSEYDSVRNAACGTNLTTNHYGTKDVETALASTSQQCQSQVTSCTALDIAVQKLYTSLKYCEAIRFSTPSFASLTCLVEDNGCTLTEYFRLRNAACGTNSTTGLDRSENVSIALVSSSQQCRLQISNCIVRDTTVTNLYMSSKYCEAMQYSTASFSSQTCLVINSGCTQSEYDSVRNAACGTNLTTNHYGTKDVETALASTSQQCQSQVTSCTALDIAVQKLYTSLKYCEAIRFSTPSFASLTCLVEDNGCTLTEYFRLRNAACGTNSTTGLDRSENVSIALVSSSQQCRLQISNCIVRDTTVTNLYMSSKYCEAMQYSTASFSSQTCLVINSGCTQSEYDSVRNAACGTNLTTNHYGTKDVETALASTSQQCQSQVTSCTALDIAVQKLYTSLKYCEAIRFSTPSFASLTCLVEDNGCTLTEYFRLRNAACGTNSTTGLDRSENVSIALVSSSQQCRLQISNCIVRDTTVTNLYMSSKYCEAMQYSTASFSSQTCLVINSGCTQSEYDSVRNAACGTNLTTNHYGTKDVETALASTSQQCQSQVTSCTALDIAVQKLYTSLKYCEAIRFSTPSFASLTCLVEDNGCTLTEYFRLRNAACGTNSTTGLDRSENVSIALVSSSQQCRLQISNCIVRDTTVTNLYMSSKYCEAMQYSTASFSSQTCLVINSGCTQSEYDSVRNAACGTNLTTNHYGTKDVETALASTSQQCQSQVTSCTALDIAVQKLYTSLKYCEAIRFSTPSFASLTCLVEDNGCTLTEYFRLRNAACGTNSTTGLDRSENVSIALVSSSQQCRLQISNCIVRDTTVTNLYMSSKYCEAMQYSTASFSSQTCLVINSGCTQSEYDSVRNAACGTNLTTNHYGTKDVETALASTSQQCQSQVTSCTALDIAVQKLYTSLKYCEAIRYSTPSFAFFICFVENRGCTLTEYFRLRNAACGTSSTTVENTAGENVSIALISSSQQCRSQISNCIAKDNTVKNLYMSSRYCEAMQFLSISSKTCLNADSGCTQREYNMVTQAACRGSSLISGTLSLVISSFVILFKKL</sequence>
<dbReference type="EMBL" id="JASAOG010000024">
    <property type="protein sequence ID" value="KAK0062586.1"/>
    <property type="molecule type" value="Genomic_DNA"/>
</dbReference>
<keyword evidence="1" id="KW-0732">Signal</keyword>
<dbReference type="Proteomes" id="UP001233172">
    <property type="component" value="Unassembled WGS sequence"/>
</dbReference>
<proteinExistence type="predicted"/>
<accession>A0AAD8FGI5</accession>
<dbReference type="AlphaFoldDB" id="A0AAD8FGI5"/>
<comment type="caution">
    <text evidence="2">The sequence shown here is derived from an EMBL/GenBank/DDBJ whole genome shotgun (WGS) entry which is preliminary data.</text>
</comment>
<reference evidence="2" key="2">
    <citation type="submission" date="2023-04" db="EMBL/GenBank/DDBJ databases">
        <authorList>
            <person name="Bu L."/>
            <person name="Lu L."/>
            <person name="Laidemitt M.R."/>
            <person name="Zhang S.M."/>
            <person name="Mutuku M."/>
            <person name="Mkoji G."/>
            <person name="Steinauer M."/>
            <person name="Loker E.S."/>
        </authorList>
    </citation>
    <scope>NUCLEOTIDE SEQUENCE</scope>
    <source>
        <strain evidence="2">KasaAsao</strain>
        <tissue evidence="2">Whole Snail</tissue>
    </source>
</reference>
<evidence type="ECO:0000256" key="1">
    <source>
        <dbReference type="SAM" id="SignalP"/>
    </source>
</evidence>
<gene>
    <name evidence="2" type="ORF">Bpfe_007791</name>
</gene>